<dbReference type="EMBL" id="AORZ01000025">
    <property type="protein sequence ID" value="EMF00521.1"/>
    <property type="molecule type" value="Genomic_DNA"/>
</dbReference>
<dbReference type="Pfam" id="PF04149">
    <property type="entry name" value="DUF397"/>
    <property type="match status" value="2"/>
</dbReference>
<dbReference type="STRING" id="1223523.H340_10790"/>
<evidence type="ECO:0000313" key="3">
    <source>
        <dbReference type="Proteomes" id="UP000011740"/>
    </source>
</evidence>
<accession>M3C985</accession>
<evidence type="ECO:0000259" key="1">
    <source>
        <dbReference type="Pfam" id="PF04149"/>
    </source>
</evidence>
<dbReference type="eggNOG" id="ENOG5033NX9">
    <property type="taxonomic scope" value="Bacteria"/>
</dbReference>
<gene>
    <name evidence="2" type="ORF">H340_10790</name>
</gene>
<evidence type="ECO:0000313" key="2">
    <source>
        <dbReference type="EMBL" id="EMF00521.1"/>
    </source>
</evidence>
<comment type="caution">
    <text evidence="2">The sequence shown here is derived from an EMBL/GenBank/DDBJ whole genome shotgun (WGS) entry which is preliminary data.</text>
</comment>
<dbReference type="Proteomes" id="UP000011740">
    <property type="component" value="Unassembled WGS sequence"/>
</dbReference>
<dbReference type="InterPro" id="IPR007278">
    <property type="entry name" value="DUF397"/>
</dbReference>
<protein>
    <recommendedName>
        <fullName evidence="1">DUF397 domain-containing protein</fullName>
    </recommendedName>
</protein>
<feature type="domain" description="DUF397" evidence="1">
    <location>
        <begin position="10"/>
        <end position="27"/>
    </location>
</feature>
<name>M3C985_STRM1</name>
<sequence>MTPRRALPISWRKSSYSSNNGGACIEVGDLIRTPWIKSSHSGPNGGDCLEWAPTHARTGAVPIRDSKNPEGPALLLPAPAWTAFLRLVATPGD</sequence>
<proteinExistence type="predicted"/>
<organism evidence="2 3">
    <name type="scientific">Streptomyces mobaraensis (strain ATCC 29032 / DSM 40847 / JCM 4168 / NBRC 13819 / NCIMB 11159 / IPCR 16-22)</name>
    <dbReference type="NCBI Taxonomy" id="1223523"/>
    <lineage>
        <taxon>Bacteria</taxon>
        <taxon>Bacillati</taxon>
        <taxon>Actinomycetota</taxon>
        <taxon>Actinomycetes</taxon>
        <taxon>Kitasatosporales</taxon>
        <taxon>Streptomycetaceae</taxon>
        <taxon>Streptomyces</taxon>
    </lineage>
</organism>
<dbReference type="RefSeq" id="WP_004942958.1">
    <property type="nucleotide sequence ID" value="NZ_AORZ01000025.1"/>
</dbReference>
<reference evidence="2 3" key="1">
    <citation type="journal article" date="2013" name="Genome Announc.">
        <title>Whole-Genome Shotgun Assembly and Analysis of the Genome of Streptomyces mobaraensis DSM 40847, a Strain for Industrial Production of Microbial Transglutaminase.</title>
        <authorList>
            <person name="Yang H."/>
            <person name="He T."/>
            <person name="Wu W."/>
            <person name="Zhu W."/>
            <person name="Lu B."/>
            <person name="Sun W."/>
        </authorList>
    </citation>
    <scope>NUCLEOTIDE SEQUENCE [LARGE SCALE GENOMIC DNA]</scope>
    <source>
        <strain evidence="2 3">DSM 40847</strain>
    </source>
</reference>
<feature type="domain" description="DUF397" evidence="1">
    <location>
        <begin position="34"/>
        <end position="88"/>
    </location>
</feature>
<dbReference type="AlphaFoldDB" id="M3C985"/>